<proteinExistence type="predicted"/>
<accession>A0A8T8SWT4</accession>
<sequence>MPSPDPPAEVLVSIVGHILEHDPDARVLNTPSTLRQLQQLASLNRRWRAAVLLYLGRRFIMIDVVQPPSETTTELPKIPWLPRSPPDPGSHSAYWAAILGCDWDEVRSKRLQFDWLRRIDLANLKELSVDVRVVRYDAIGTARSWNVSQSAQWVLAAAILSRIAVSARLLETIHVRISAHGDMFDLIQEIIANNNHLREIVVEVDSALDTMPIPRAALSIRSWFEHHPSPLKLERFVLRAPGCAVILWDGTDFFKTLEAATEFRLAACVLQVPGEPWHWTIRVARSAPLLQKLEIAAESGNSHGHRGFFIERSPTRPVSLPHLTDLTLDMPVVDARLLRVILAPKLEHLAVQTRHRFDAHGALPVLHYPLLSFVKIGCSSSVGSRLETLGLPRDSYTHNLIDVQYEWQDFDGDFAARIRTDQRALYTPPGLRRIANDSPPSLWLHSPSSETSLILVSPTLRPGRDNPRSSLSPGSPVLRLNNTATASAPHSDAEDFPSSPTRANIERTTQFPPACSVSDTQTAGPSRTTGVVRSDASPPTTFQQTPSPTAKRPRHM</sequence>
<organism evidence="2 3">
    <name type="scientific">Tilletia indica</name>
    <dbReference type="NCBI Taxonomy" id="43049"/>
    <lineage>
        <taxon>Eukaryota</taxon>
        <taxon>Fungi</taxon>
        <taxon>Dikarya</taxon>
        <taxon>Basidiomycota</taxon>
        <taxon>Ustilaginomycotina</taxon>
        <taxon>Exobasidiomycetes</taxon>
        <taxon>Tilletiales</taxon>
        <taxon>Tilletiaceae</taxon>
        <taxon>Tilletia</taxon>
    </lineage>
</organism>
<evidence type="ECO:0000313" key="3">
    <source>
        <dbReference type="Proteomes" id="UP000077521"/>
    </source>
</evidence>
<evidence type="ECO:0000256" key="1">
    <source>
        <dbReference type="SAM" id="MobiDB-lite"/>
    </source>
</evidence>
<protein>
    <submittedName>
        <fullName evidence="2">Uncharacterized protein</fullName>
    </submittedName>
</protein>
<dbReference type="EMBL" id="LWDF02000302">
    <property type="protein sequence ID" value="KAE8250643.1"/>
    <property type="molecule type" value="Genomic_DNA"/>
</dbReference>
<evidence type="ECO:0000313" key="2">
    <source>
        <dbReference type="EMBL" id="KAE8250643.1"/>
    </source>
</evidence>
<dbReference type="AlphaFoldDB" id="A0A8T8SWT4"/>
<feature type="region of interest" description="Disordered" evidence="1">
    <location>
        <begin position="458"/>
        <end position="556"/>
    </location>
</feature>
<feature type="compositionally biased region" description="Polar residues" evidence="1">
    <location>
        <begin position="498"/>
        <end position="531"/>
    </location>
</feature>
<reference evidence="2" key="2">
    <citation type="journal article" date="2019" name="IMA Fungus">
        <title>Genome sequencing and comparison of five Tilletia species to identify candidate genes for the detection of regulated species infecting wheat.</title>
        <authorList>
            <person name="Nguyen H.D.T."/>
            <person name="Sultana T."/>
            <person name="Kesanakurti P."/>
            <person name="Hambleton S."/>
        </authorList>
    </citation>
    <scope>NUCLEOTIDE SEQUENCE</scope>
    <source>
        <strain evidence="2">DAOMC 236416</strain>
    </source>
</reference>
<gene>
    <name evidence="2" type="ORF">A4X13_0g4524</name>
</gene>
<comment type="caution">
    <text evidence="2">The sequence shown here is derived from an EMBL/GenBank/DDBJ whole genome shotgun (WGS) entry which is preliminary data.</text>
</comment>
<reference evidence="2" key="1">
    <citation type="submission" date="2016-04" db="EMBL/GenBank/DDBJ databases">
        <authorList>
            <person name="Nguyen H.D."/>
            <person name="Samba Siva P."/>
            <person name="Cullis J."/>
            <person name="Levesque C.A."/>
            <person name="Hambleton S."/>
        </authorList>
    </citation>
    <scope>NUCLEOTIDE SEQUENCE</scope>
    <source>
        <strain evidence="2">DAOMC 236416</strain>
    </source>
</reference>
<dbReference type="Proteomes" id="UP000077521">
    <property type="component" value="Unassembled WGS sequence"/>
</dbReference>
<feature type="compositionally biased region" description="Low complexity" evidence="1">
    <location>
        <begin position="537"/>
        <end position="549"/>
    </location>
</feature>
<keyword evidence="3" id="KW-1185">Reference proteome</keyword>
<name>A0A8T8SWT4_9BASI</name>